<evidence type="ECO:0000256" key="1">
    <source>
        <dbReference type="SAM" id="MobiDB-lite"/>
    </source>
</evidence>
<feature type="compositionally biased region" description="Basic and acidic residues" evidence="1">
    <location>
        <begin position="37"/>
        <end position="46"/>
    </location>
</feature>
<feature type="region of interest" description="Disordered" evidence="1">
    <location>
        <begin position="37"/>
        <end position="56"/>
    </location>
</feature>
<evidence type="ECO:0000313" key="2">
    <source>
        <dbReference type="Proteomes" id="UP000036681"/>
    </source>
</evidence>
<organism evidence="2 3">
    <name type="scientific">Ascaris lumbricoides</name>
    <name type="common">Giant roundworm</name>
    <dbReference type="NCBI Taxonomy" id="6252"/>
    <lineage>
        <taxon>Eukaryota</taxon>
        <taxon>Metazoa</taxon>
        <taxon>Ecdysozoa</taxon>
        <taxon>Nematoda</taxon>
        <taxon>Chromadorea</taxon>
        <taxon>Rhabditida</taxon>
        <taxon>Spirurina</taxon>
        <taxon>Ascaridomorpha</taxon>
        <taxon>Ascaridoidea</taxon>
        <taxon>Ascarididae</taxon>
        <taxon>Ascaris</taxon>
    </lineage>
</organism>
<dbReference type="AlphaFoldDB" id="A0A0M3IPA7"/>
<accession>A0A0M3IPA7</accession>
<protein>
    <submittedName>
        <fullName evidence="3">Secreted protein</fullName>
    </submittedName>
</protein>
<proteinExistence type="predicted"/>
<sequence length="87" mass="9604">MSSTTCSHAQIIFNKALHVTTSFFIVFSTDLLMAELSRDPHKDPPEHNCPSMNPKPGFANNLVEVGKGNILSTGFTDNGRNFVHMKI</sequence>
<evidence type="ECO:0000313" key="3">
    <source>
        <dbReference type="WBParaSite" id="ALUE_0002058501-mRNA-1"/>
    </source>
</evidence>
<reference evidence="3" key="1">
    <citation type="submission" date="2017-02" db="UniProtKB">
        <authorList>
            <consortium name="WormBaseParasite"/>
        </authorList>
    </citation>
    <scope>IDENTIFICATION</scope>
</reference>
<name>A0A0M3IPA7_ASCLU</name>
<dbReference type="WBParaSite" id="ALUE_0002058501-mRNA-1">
    <property type="protein sequence ID" value="ALUE_0002058501-mRNA-1"/>
    <property type="gene ID" value="ALUE_0002058501"/>
</dbReference>
<dbReference type="Proteomes" id="UP000036681">
    <property type="component" value="Unplaced"/>
</dbReference>
<keyword evidence="2" id="KW-1185">Reference proteome</keyword>